<feature type="compositionally biased region" description="Basic and acidic residues" evidence="1">
    <location>
        <begin position="1"/>
        <end position="11"/>
    </location>
</feature>
<keyword evidence="2" id="KW-0472">Membrane</keyword>
<keyword evidence="2" id="KW-0812">Transmembrane</keyword>
<evidence type="ECO:0000313" key="3">
    <source>
        <dbReference type="EMBL" id="RKN50310.1"/>
    </source>
</evidence>
<accession>A0A3A9ZPX3</accession>
<comment type="caution">
    <text evidence="3">The sequence shown here is derived from an EMBL/GenBank/DDBJ whole genome shotgun (WGS) entry which is preliminary data.</text>
</comment>
<protein>
    <submittedName>
        <fullName evidence="3">Uncharacterized protein</fullName>
    </submittedName>
</protein>
<keyword evidence="4" id="KW-1185">Reference proteome</keyword>
<feature type="transmembrane region" description="Helical" evidence="2">
    <location>
        <begin position="38"/>
        <end position="58"/>
    </location>
</feature>
<keyword evidence="2" id="KW-1133">Transmembrane helix</keyword>
<evidence type="ECO:0000256" key="2">
    <source>
        <dbReference type="SAM" id="Phobius"/>
    </source>
</evidence>
<gene>
    <name evidence="3" type="ORF">D7223_00365</name>
</gene>
<sequence length="298" mass="30251">MGGDLANEHRTAPPGSNTLPEVVSLRSGGAARPGRRRWLLAVTVVWALSLLAAAMISAHRSPPTVREQRDLAHADVVVDRAVGELAAAATPLPVLSISADTVTQGCRISPLREGALLRRTLVLAAPEPQAAEALRAIARRLPPRYRPTIGPDAPGGAPELHADAGGFVAVRGTLNEPGEVTLTLDSGCRPAAPLPAAAVPDGRDPAAVAPVLAALGAAPAQPAVAQAPCPGGGAIRTVTARSRTAAPALLADALRPLTADASVIVDQPAFYAYQRGSTTVSVRGDGDTVSVVSTTSCP</sequence>
<organism evidence="3 4">
    <name type="scientific">Micromonospora endolithica</name>
    <dbReference type="NCBI Taxonomy" id="230091"/>
    <lineage>
        <taxon>Bacteria</taxon>
        <taxon>Bacillati</taxon>
        <taxon>Actinomycetota</taxon>
        <taxon>Actinomycetes</taxon>
        <taxon>Micromonosporales</taxon>
        <taxon>Micromonosporaceae</taxon>
        <taxon>Micromonospora</taxon>
    </lineage>
</organism>
<feature type="region of interest" description="Disordered" evidence="1">
    <location>
        <begin position="1"/>
        <end position="24"/>
    </location>
</feature>
<evidence type="ECO:0000256" key="1">
    <source>
        <dbReference type="SAM" id="MobiDB-lite"/>
    </source>
</evidence>
<evidence type="ECO:0000313" key="4">
    <source>
        <dbReference type="Proteomes" id="UP000281726"/>
    </source>
</evidence>
<reference evidence="3 4" key="1">
    <citation type="journal article" date="2004" name="Syst. Appl. Microbiol.">
        <title>Cryptoendolithic actinomycetes from antarctic sandstone rock samples: Micromonospora endolithica sp. nov. and two isolates related to Micromonospora coerulea Jensen 1932.</title>
        <authorList>
            <person name="Hirsch P."/>
            <person name="Mevs U."/>
            <person name="Kroppenstedt R.M."/>
            <person name="Schumann P."/>
            <person name="Stackebrandt E."/>
        </authorList>
    </citation>
    <scope>NUCLEOTIDE SEQUENCE [LARGE SCALE GENOMIC DNA]</scope>
    <source>
        <strain evidence="3 4">JCM 12677</strain>
    </source>
</reference>
<dbReference type="EMBL" id="RBAK01000001">
    <property type="protein sequence ID" value="RKN50310.1"/>
    <property type="molecule type" value="Genomic_DNA"/>
</dbReference>
<proteinExistence type="predicted"/>
<dbReference type="Proteomes" id="UP000281726">
    <property type="component" value="Unassembled WGS sequence"/>
</dbReference>
<name>A0A3A9ZPX3_9ACTN</name>
<dbReference type="AlphaFoldDB" id="A0A3A9ZPX3"/>